<dbReference type="STRING" id="351656.Xvie_02011"/>
<accession>A0A1Y2SE53</accession>
<proteinExistence type="predicted"/>
<dbReference type="Proteomes" id="UP000194350">
    <property type="component" value="Unassembled WGS sequence"/>
</dbReference>
<reference evidence="2 3" key="1">
    <citation type="submission" date="2016-10" db="EMBL/GenBank/DDBJ databases">
        <title>Systematic genetic and metabolomic analysis of Xenorhabdus and Photorhabdus spp., highlights the requirements for a dual symbiotic and pathogenic life style.</title>
        <authorList>
            <person name="Tobias N.J."/>
            <person name="Wolff H."/>
            <person name="Djahanschiri B."/>
            <person name="Pidot S.J."/>
            <person name="Stinear T.P."/>
            <person name="Ebersberger I."/>
            <person name="Bode H.B."/>
        </authorList>
    </citation>
    <scope>NUCLEOTIDE SEQUENCE [LARGE SCALE GENOMIC DNA]</scope>
    <source>
        <strain evidence="2 3">DSM 22392</strain>
    </source>
</reference>
<name>A0A1Y2SE53_9GAMM</name>
<keyword evidence="3" id="KW-1185">Reference proteome</keyword>
<evidence type="ECO:0000256" key="1">
    <source>
        <dbReference type="SAM" id="MobiDB-lite"/>
    </source>
</evidence>
<dbReference type="RefSeq" id="WP_086109171.1">
    <property type="nucleotide sequence ID" value="NZ_CAWNGD010000139.1"/>
</dbReference>
<gene>
    <name evidence="2" type="ORF">Xvie_02011</name>
</gene>
<protein>
    <submittedName>
        <fullName evidence="2">Uncharacterized protein</fullName>
    </submittedName>
</protein>
<comment type="caution">
    <text evidence="2">The sequence shown here is derived from an EMBL/GenBank/DDBJ whole genome shotgun (WGS) entry which is preliminary data.</text>
</comment>
<feature type="compositionally biased region" description="Gly residues" evidence="1">
    <location>
        <begin position="70"/>
        <end position="118"/>
    </location>
</feature>
<evidence type="ECO:0000313" key="3">
    <source>
        <dbReference type="Proteomes" id="UP000194350"/>
    </source>
</evidence>
<dbReference type="EMBL" id="MUBJ01000009">
    <property type="protein sequence ID" value="OTA16241.1"/>
    <property type="molecule type" value="Genomic_DNA"/>
</dbReference>
<organism evidence="2 3">
    <name type="scientific">Xenorhabdus vietnamensis</name>
    <dbReference type="NCBI Taxonomy" id="351656"/>
    <lineage>
        <taxon>Bacteria</taxon>
        <taxon>Pseudomonadati</taxon>
        <taxon>Pseudomonadota</taxon>
        <taxon>Gammaproteobacteria</taxon>
        <taxon>Enterobacterales</taxon>
        <taxon>Morganellaceae</taxon>
        <taxon>Xenorhabdus</taxon>
    </lineage>
</organism>
<evidence type="ECO:0000313" key="2">
    <source>
        <dbReference type="EMBL" id="OTA16241.1"/>
    </source>
</evidence>
<dbReference type="AlphaFoldDB" id="A0A1Y2SE53"/>
<feature type="region of interest" description="Disordered" evidence="1">
    <location>
        <begin position="57"/>
        <end position="118"/>
    </location>
</feature>
<sequence length="118" mass="11574">MKLKSLKSGIIIAISTLTLISTISIAKADGMGDLLSHLNPMEQVIPLNKTLSYIDHINDDKKGSNSNTSGGNGGNGGDGGSGFYSPGGKGGNGGHSGSGNGSGNGSNNGSGNKIGNGK</sequence>